<dbReference type="Gene3D" id="3.30.710.10">
    <property type="entry name" value="Potassium Channel Kv1.1, Chain A"/>
    <property type="match status" value="1"/>
</dbReference>
<proteinExistence type="predicted"/>
<dbReference type="Pfam" id="PF00651">
    <property type="entry name" value="BTB"/>
    <property type="match status" value="1"/>
</dbReference>
<dbReference type="InterPro" id="IPR043380">
    <property type="entry name" value="Gcl-like"/>
</dbReference>
<dbReference type="PROSITE" id="PS50097">
    <property type="entry name" value="BTB"/>
    <property type="match status" value="1"/>
</dbReference>
<feature type="region of interest" description="Disordered" evidence="2">
    <location>
        <begin position="344"/>
        <end position="368"/>
    </location>
</feature>
<dbReference type="EMBL" id="CAXLJL010000612">
    <property type="protein sequence ID" value="CAL5139622.1"/>
    <property type="molecule type" value="Genomic_DNA"/>
</dbReference>
<feature type="domain" description="BTB" evidence="3">
    <location>
        <begin position="60"/>
        <end position="130"/>
    </location>
</feature>
<comment type="caution">
    <text evidence="4">The sequence shown here is derived from an EMBL/GenBank/DDBJ whole genome shotgun (WGS) entry which is preliminary data.</text>
</comment>
<dbReference type="SUPFAM" id="SSF54695">
    <property type="entry name" value="POZ domain"/>
    <property type="match status" value="1"/>
</dbReference>
<dbReference type="PANTHER" id="PTHR23231:SF17">
    <property type="entry name" value="BTB DOMAIN-CONTAINING PROTEIN"/>
    <property type="match status" value="1"/>
</dbReference>
<evidence type="ECO:0000259" key="3">
    <source>
        <dbReference type="PROSITE" id="PS50097"/>
    </source>
</evidence>
<sequence length="555" mass="63536">MGNFIPTFSVISTSRPQKRSLPVARLEESPVRNGSFCVRKRIRSTYDYVYRELFCKGEGSDLTVKSLDQTWRLHRLYVKQSPFFAAMLEGGWKESDSSTIELELSDPNINSSSLNTVFGSFYHDNILISESTVLSLLAAATWFHMDDIRQLCSKFMRQRIRIRNVVEFYHAAKLYNLPDLAKRSVRWLADHLLLLEESEKSYEFLRRIPVDLMCEVISKPDLIVVQLEQDVFLLLLKWVFLQNHPDYIYQPSSHLLEDAYAFFTSSESTYLETLEGSIYVPAFRSIRWEHIVNVYKTTERMLRDRIVPEAWLCNVFSRQWLRMLHAHDLQTRCARARLTSSTDELSISSHRPSTATYTNEPSEESGPIGLLTGEPGPRGDLAEEVFWTTSERCGRRMLTGDTTCSWRWTGYHFGIDIVIKYKRRAFSVIRFTESTSTEGAVTRAPRVHLLIAMRVKSVESDSYPGGNEFHGENVEADCPLDAVNDLSDAVESDEDESDCVSTNGMLSLKLEENSVHEILRVPDNFVFPAVVSANLLRYDPIGWSSPLLPASSKIL</sequence>
<dbReference type="SMART" id="SM00875">
    <property type="entry name" value="BACK"/>
    <property type="match status" value="1"/>
</dbReference>
<evidence type="ECO:0000313" key="5">
    <source>
        <dbReference type="Proteomes" id="UP001497525"/>
    </source>
</evidence>
<dbReference type="Gene3D" id="1.25.40.420">
    <property type="match status" value="1"/>
</dbReference>
<gene>
    <name evidence="4" type="ORF">CDAUBV1_LOCUS14740</name>
</gene>
<accession>A0AAV2TT59</accession>
<evidence type="ECO:0000256" key="1">
    <source>
        <dbReference type="ARBA" id="ARBA00022473"/>
    </source>
</evidence>
<dbReference type="PANTHER" id="PTHR23231">
    <property type="entry name" value="GERM CELL-LESS PROTEIN"/>
    <property type="match status" value="1"/>
</dbReference>
<dbReference type="InterPro" id="IPR011705">
    <property type="entry name" value="BACK"/>
</dbReference>
<keyword evidence="1" id="KW-0217">Developmental protein</keyword>
<dbReference type="Pfam" id="PF07707">
    <property type="entry name" value="BACK"/>
    <property type="match status" value="1"/>
</dbReference>
<name>A0AAV2TT59_CALDB</name>
<dbReference type="AlphaFoldDB" id="A0AAV2TT59"/>
<organism evidence="4 5">
    <name type="scientific">Calicophoron daubneyi</name>
    <name type="common">Rumen fluke</name>
    <name type="synonym">Paramphistomum daubneyi</name>
    <dbReference type="NCBI Taxonomy" id="300641"/>
    <lineage>
        <taxon>Eukaryota</taxon>
        <taxon>Metazoa</taxon>
        <taxon>Spiralia</taxon>
        <taxon>Lophotrochozoa</taxon>
        <taxon>Platyhelminthes</taxon>
        <taxon>Trematoda</taxon>
        <taxon>Digenea</taxon>
        <taxon>Plagiorchiida</taxon>
        <taxon>Pronocephalata</taxon>
        <taxon>Paramphistomoidea</taxon>
        <taxon>Paramphistomidae</taxon>
        <taxon>Calicophoron</taxon>
    </lineage>
</organism>
<evidence type="ECO:0000256" key="2">
    <source>
        <dbReference type="SAM" id="MobiDB-lite"/>
    </source>
</evidence>
<protein>
    <recommendedName>
        <fullName evidence="3">BTB domain-containing protein</fullName>
    </recommendedName>
</protein>
<dbReference type="InterPro" id="IPR000210">
    <property type="entry name" value="BTB/POZ_dom"/>
</dbReference>
<reference evidence="4" key="1">
    <citation type="submission" date="2024-06" db="EMBL/GenBank/DDBJ databases">
        <authorList>
            <person name="Liu X."/>
            <person name="Lenzi L."/>
            <person name="Haldenby T S."/>
            <person name="Uol C."/>
        </authorList>
    </citation>
    <scope>NUCLEOTIDE SEQUENCE</scope>
</reference>
<evidence type="ECO:0000313" key="4">
    <source>
        <dbReference type="EMBL" id="CAL5139622.1"/>
    </source>
</evidence>
<dbReference type="Proteomes" id="UP001497525">
    <property type="component" value="Unassembled WGS sequence"/>
</dbReference>
<dbReference type="SMART" id="SM00225">
    <property type="entry name" value="BTB"/>
    <property type="match status" value="1"/>
</dbReference>
<dbReference type="InterPro" id="IPR011333">
    <property type="entry name" value="SKP1/BTB/POZ_sf"/>
</dbReference>
<feature type="compositionally biased region" description="Polar residues" evidence="2">
    <location>
        <begin position="344"/>
        <end position="360"/>
    </location>
</feature>
<dbReference type="GO" id="GO:0007281">
    <property type="term" value="P:germ cell development"/>
    <property type="evidence" value="ECO:0007669"/>
    <property type="project" value="InterPro"/>
</dbReference>